<dbReference type="SUPFAM" id="SSF52540">
    <property type="entry name" value="P-loop containing nucleoside triphosphate hydrolases"/>
    <property type="match status" value="1"/>
</dbReference>
<dbReference type="PANTHER" id="PTHR13710:SF154">
    <property type="entry name" value="RECQ HELICASE, PUTATIVE (AFU_ORTHOLOGUE AFUA_6G14720)-RELATED"/>
    <property type="match status" value="1"/>
</dbReference>
<organism evidence="4 5">
    <name type="scientific">Aspergillus pseudoustus</name>
    <dbReference type="NCBI Taxonomy" id="1810923"/>
    <lineage>
        <taxon>Eukaryota</taxon>
        <taxon>Fungi</taxon>
        <taxon>Dikarya</taxon>
        <taxon>Ascomycota</taxon>
        <taxon>Pezizomycotina</taxon>
        <taxon>Eurotiomycetes</taxon>
        <taxon>Eurotiomycetidae</taxon>
        <taxon>Eurotiales</taxon>
        <taxon>Aspergillaceae</taxon>
        <taxon>Aspergillus</taxon>
        <taxon>Aspergillus subgen. Nidulantes</taxon>
    </lineage>
</organism>
<dbReference type="InterPro" id="IPR011545">
    <property type="entry name" value="DEAD/DEAH_box_helicase_dom"/>
</dbReference>
<feature type="transmembrane region" description="Helical" evidence="2">
    <location>
        <begin position="12"/>
        <end position="32"/>
    </location>
</feature>
<name>A0ABR4IDP9_9EURO</name>
<evidence type="ECO:0000256" key="2">
    <source>
        <dbReference type="SAM" id="Phobius"/>
    </source>
</evidence>
<sequence>MPTGGGKSMLFMLPAWAAPGGTTIMVVLLILLRQDMARRCRQLGVSCVAWDRQRPPDEVAIVLVTPESAVTSDFQLFINWLVMMRRLDRVVVDKCHIIMYC</sequence>
<comment type="caution">
    <text evidence="4">The sequence shown here is derived from an EMBL/GenBank/DDBJ whole genome shotgun (WGS) entry which is preliminary data.</text>
</comment>
<evidence type="ECO:0000313" key="5">
    <source>
        <dbReference type="Proteomes" id="UP001610446"/>
    </source>
</evidence>
<evidence type="ECO:0000313" key="4">
    <source>
        <dbReference type="EMBL" id="KAL2825860.1"/>
    </source>
</evidence>
<keyword evidence="2" id="KW-0812">Transmembrane</keyword>
<keyword evidence="2" id="KW-0472">Membrane</keyword>
<gene>
    <name evidence="4" type="ORF">BJY01DRAFT_262521</name>
</gene>
<protein>
    <recommendedName>
        <fullName evidence="3">Helicase ATP-binding domain-containing protein</fullName>
    </recommendedName>
</protein>
<dbReference type="Pfam" id="PF00270">
    <property type="entry name" value="DEAD"/>
    <property type="match status" value="1"/>
</dbReference>
<evidence type="ECO:0000259" key="3">
    <source>
        <dbReference type="PROSITE" id="PS51192"/>
    </source>
</evidence>
<keyword evidence="5" id="KW-1185">Reference proteome</keyword>
<reference evidence="4 5" key="1">
    <citation type="submission" date="2024-07" db="EMBL/GenBank/DDBJ databases">
        <title>Section-level genome sequencing and comparative genomics of Aspergillus sections Usti and Cavernicolus.</title>
        <authorList>
            <consortium name="Lawrence Berkeley National Laboratory"/>
            <person name="Nybo J.L."/>
            <person name="Vesth T.C."/>
            <person name="Theobald S."/>
            <person name="Frisvad J.C."/>
            <person name="Larsen T.O."/>
            <person name="Kjaerboelling I."/>
            <person name="Rothschild-Mancinelli K."/>
            <person name="Lyhne E.K."/>
            <person name="Kogle M.E."/>
            <person name="Barry K."/>
            <person name="Clum A."/>
            <person name="Na H."/>
            <person name="Ledsgaard L."/>
            <person name="Lin J."/>
            <person name="Lipzen A."/>
            <person name="Kuo A."/>
            <person name="Riley R."/>
            <person name="Mondo S."/>
            <person name="Labutti K."/>
            <person name="Haridas S."/>
            <person name="Pangalinan J."/>
            <person name="Salamov A.A."/>
            <person name="Simmons B.A."/>
            <person name="Magnuson J.K."/>
            <person name="Chen J."/>
            <person name="Drula E."/>
            <person name="Henrissat B."/>
            <person name="Wiebenga A."/>
            <person name="Lubbers R.J."/>
            <person name="Gomes A.C."/>
            <person name="Makela M.R."/>
            <person name="Stajich J."/>
            <person name="Grigoriev I.V."/>
            <person name="Mortensen U.H."/>
            <person name="De Vries R.P."/>
            <person name="Baker S.E."/>
            <person name="Andersen M.R."/>
        </authorList>
    </citation>
    <scope>NUCLEOTIDE SEQUENCE [LARGE SCALE GENOMIC DNA]</scope>
    <source>
        <strain evidence="4 5">CBS 123904</strain>
    </source>
</reference>
<comment type="similarity">
    <text evidence="1">Belongs to the helicase family. RecQ subfamily.</text>
</comment>
<proteinExistence type="inferred from homology"/>
<evidence type="ECO:0000256" key="1">
    <source>
        <dbReference type="ARBA" id="ARBA00005446"/>
    </source>
</evidence>
<dbReference type="Gene3D" id="3.40.50.300">
    <property type="entry name" value="P-loop containing nucleotide triphosphate hydrolases"/>
    <property type="match status" value="1"/>
</dbReference>
<dbReference type="EMBL" id="JBFXLU010000470">
    <property type="protein sequence ID" value="KAL2825860.1"/>
    <property type="molecule type" value="Genomic_DNA"/>
</dbReference>
<accession>A0ABR4IDP9</accession>
<dbReference type="InterPro" id="IPR014001">
    <property type="entry name" value="Helicase_ATP-bd"/>
</dbReference>
<keyword evidence="2" id="KW-1133">Transmembrane helix</keyword>
<dbReference type="PROSITE" id="PS51192">
    <property type="entry name" value="HELICASE_ATP_BIND_1"/>
    <property type="match status" value="1"/>
</dbReference>
<dbReference type="Proteomes" id="UP001610446">
    <property type="component" value="Unassembled WGS sequence"/>
</dbReference>
<feature type="domain" description="Helicase ATP-binding" evidence="3">
    <location>
        <begin position="1"/>
        <end position="101"/>
    </location>
</feature>
<dbReference type="PANTHER" id="PTHR13710">
    <property type="entry name" value="DNA HELICASE RECQ FAMILY MEMBER"/>
    <property type="match status" value="1"/>
</dbReference>
<dbReference type="InterPro" id="IPR027417">
    <property type="entry name" value="P-loop_NTPase"/>
</dbReference>